<dbReference type="Proteomes" id="UP000243459">
    <property type="component" value="Chromosome 1"/>
</dbReference>
<evidence type="ECO:0000313" key="3">
    <source>
        <dbReference type="Proteomes" id="UP000243459"/>
    </source>
</evidence>
<dbReference type="PANTHER" id="PTHR20961:SF100">
    <property type="entry name" value="OS02G0331200 PROTEIN"/>
    <property type="match status" value="1"/>
</dbReference>
<accession>A0A5P1FUT1</accession>
<dbReference type="Gramene" id="ONK81423">
    <property type="protein sequence ID" value="ONK81423"/>
    <property type="gene ID" value="A4U43_C01F28930"/>
</dbReference>
<dbReference type="AlphaFoldDB" id="A0A5P1FUT1"/>
<feature type="compositionally biased region" description="Acidic residues" evidence="1">
    <location>
        <begin position="135"/>
        <end position="146"/>
    </location>
</feature>
<dbReference type="EMBL" id="CM007381">
    <property type="protein sequence ID" value="ONK81423.1"/>
    <property type="molecule type" value="Genomic_DNA"/>
</dbReference>
<proteinExistence type="predicted"/>
<organism evidence="2 3">
    <name type="scientific">Asparagus officinalis</name>
    <name type="common">Garden asparagus</name>
    <dbReference type="NCBI Taxonomy" id="4686"/>
    <lineage>
        <taxon>Eukaryota</taxon>
        <taxon>Viridiplantae</taxon>
        <taxon>Streptophyta</taxon>
        <taxon>Embryophyta</taxon>
        <taxon>Tracheophyta</taxon>
        <taxon>Spermatophyta</taxon>
        <taxon>Magnoliopsida</taxon>
        <taxon>Liliopsida</taxon>
        <taxon>Asparagales</taxon>
        <taxon>Asparagaceae</taxon>
        <taxon>Asparagoideae</taxon>
        <taxon>Asparagus</taxon>
    </lineage>
</organism>
<dbReference type="InterPro" id="IPR036869">
    <property type="entry name" value="J_dom_sf"/>
</dbReference>
<dbReference type="Pfam" id="PF03656">
    <property type="entry name" value="Pam16"/>
    <property type="match status" value="1"/>
</dbReference>
<sequence>MRCSGKGAGDGPLRAADGAARVADGRRQDYVRVARGPGRPALTDASKNGVAHEAINNIRRPSKVLTEQEARQILGLSEQASWEEVLQKYDALFERNAKNGSFYLQSKASLKLEVSDEKVDVEMVMEDALHSSFKDDEDEYNGEEGPEPICYNPTATSDPCVVEGDIRIQATSRTIFIPSSPKPSQMLKNRWTIKPLSDASPPPCTKKHSSPALIFSTYSFTGNHFHDFADLLLPLYVTSRHFHDEAHFLVSDAKPWLLAKFRRILTTFSYHKLMYAEPGIVHCFPKAFIGLTPSKPNSETLSGLRKVLRRAFRLKRVKTKATANKRPRLMIISKQGSAKDIMTTATSLGFDVRVVREPNVTTDVTKYARLVNSADVLVCVHGEGVMSLLYLPKGAVVIQVIPLGGIEKMERDRVKETSVAMGVKYLECAGEENVRMDLGRIRGTLLEALKLVRKE</sequence>
<keyword evidence="3" id="KW-1185">Reference proteome</keyword>
<evidence type="ECO:0000313" key="2">
    <source>
        <dbReference type="EMBL" id="ONK81423.1"/>
    </source>
</evidence>
<reference evidence="3" key="1">
    <citation type="journal article" date="2017" name="Nat. Commun.">
        <title>The asparagus genome sheds light on the origin and evolution of a young Y chromosome.</title>
        <authorList>
            <person name="Harkess A."/>
            <person name="Zhou J."/>
            <person name="Xu C."/>
            <person name="Bowers J.E."/>
            <person name="Van der Hulst R."/>
            <person name="Ayyampalayam S."/>
            <person name="Mercati F."/>
            <person name="Riccardi P."/>
            <person name="McKain M.R."/>
            <person name="Kakrana A."/>
            <person name="Tang H."/>
            <person name="Ray J."/>
            <person name="Groenendijk J."/>
            <person name="Arikit S."/>
            <person name="Mathioni S.M."/>
            <person name="Nakano M."/>
            <person name="Shan H."/>
            <person name="Telgmann-Rauber A."/>
            <person name="Kanno A."/>
            <person name="Yue Z."/>
            <person name="Chen H."/>
            <person name="Li W."/>
            <person name="Chen Y."/>
            <person name="Xu X."/>
            <person name="Zhang Y."/>
            <person name="Luo S."/>
            <person name="Chen H."/>
            <person name="Gao J."/>
            <person name="Mao Z."/>
            <person name="Pires J.C."/>
            <person name="Luo M."/>
            <person name="Kudrna D."/>
            <person name="Wing R.A."/>
            <person name="Meyers B.C."/>
            <person name="Yi K."/>
            <person name="Kong H."/>
            <person name="Lavrijsen P."/>
            <person name="Sunseri F."/>
            <person name="Falavigna A."/>
            <person name="Ye Y."/>
            <person name="Leebens-Mack J.H."/>
            <person name="Chen G."/>
        </authorList>
    </citation>
    <scope>NUCLEOTIDE SEQUENCE [LARGE SCALE GENOMIC DNA]</scope>
    <source>
        <strain evidence="3">cv. DH0086</strain>
    </source>
</reference>
<feature type="region of interest" description="Disordered" evidence="1">
    <location>
        <begin position="135"/>
        <end position="154"/>
    </location>
</feature>
<gene>
    <name evidence="2" type="ORF">A4U43_C01F28930</name>
</gene>
<feature type="compositionally biased region" description="Gly residues" evidence="1">
    <location>
        <begin position="1"/>
        <end position="10"/>
    </location>
</feature>
<dbReference type="InterPro" id="IPR007657">
    <property type="entry name" value="Glycosyltransferase_61"/>
</dbReference>
<feature type="region of interest" description="Disordered" evidence="1">
    <location>
        <begin position="1"/>
        <end position="21"/>
    </location>
</feature>
<dbReference type="Gene3D" id="1.10.287.110">
    <property type="entry name" value="DnaJ domain"/>
    <property type="match status" value="1"/>
</dbReference>
<evidence type="ECO:0000256" key="1">
    <source>
        <dbReference type="SAM" id="MobiDB-lite"/>
    </source>
</evidence>
<protein>
    <submittedName>
        <fullName evidence="2">Uncharacterized protein</fullName>
    </submittedName>
</protein>
<dbReference type="GO" id="GO:0016757">
    <property type="term" value="F:glycosyltransferase activity"/>
    <property type="evidence" value="ECO:0007669"/>
    <property type="project" value="InterPro"/>
</dbReference>
<name>A0A5P1FUT1_ASPOF</name>
<dbReference type="PANTHER" id="PTHR20961">
    <property type="entry name" value="GLYCOSYLTRANSFERASE"/>
    <property type="match status" value="1"/>
</dbReference>